<accession>A0A9P7Y6D9</accession>
<dbReference type="OrthoDB" id="2433534at2759"/>
<dbReference type="Proteomes" id="UP000707451">
    <property type="component" value="Unassembled WGS sequence"/>
</dbReference>
<proteinExistence type="predicted"/>
<sequence>MVAIPIRVITTLWLRNRTFRFIAAMAMQLREVLLPQVMGHDHAEKTQIAASIVAESEHEIGHESFRQILETTITHCPNINNLRVDPGDNSLSVADLVRLIQVYPKGLQFFIIAMPKTDQDQILKAILRTSRSTLDSFYLDFGAFTHVAIPEASIHHLSSENAPN</sequence>
<name>A0A9P7Y6D9_9FUNG</name>
<protein>
    <submittedName>
        <fullName evidence="1">Uncharacterized protein</fullName>
    </submittedName>
</protein>
<organism evidence="1 2">
    <name type="scientific">Linnemannia hyalina</name>
    <dbReference type="NCBI Taxonomy" id="64524"/>
    <lineage>
        <taxon>Eukaryota</taxon>
        <taxon>Fungi</taxon>
        <taxon>Fungi incertae sedis</taxon>
        <taxon>Mucoromycota</taxon>
        <taxon>Mortierellomycotina</taxon>
        <taxon>Mortierellomycetes</taxon>
        <taxon>Mortierellales</taxon>
        <taxon>Mortierellaceae</taxon>
        <taxon>Linnemannia</taxon>
    </lineage>
</organism>
<dbReference type="AlphaFoldDB" id="A0A9P7Y6D9"/>
<dbReference type="EMBL" id="JAHRHY010000001">
    <property type="protein sequence ID" value="KAG9072793.1"/>
    <property type="molecule type" value="Genomic_DNA"/>
</dbReference>
<gene>
    <name evidence="1" type="ORF">KI688_000571</name>
</gene>
<reference evidence="1" key="1">
    <citation type="submission" date="2021-06" db="EMBL/GenBank/DDBJ databases">
        <title>Genome Sequence of Mortierella hyaline Strain SCG-10, a Cold-Adapted, Nitrate-Reducing Fungus Isolated from Soil in Minnesota, USA.</title>
        <authorList>
            <person name="Aldossari N."/>
        </authorList>
    </citation>
    <scope>NUCLEOTIDE SEQUENCE</scope>
    <source>
        <strain evidence="1">SCG-10</strain>
    </source>
</reference>
<comment type="caution">
    <text evidence="1">The sequence shown here is derived from an EMBL/GenBank/DDBJ whole genome shotgun (WGS) entry which is preliminary data.</text>
</comment>
<evidence type="ECO:0000313" key="1">
    <source>
        <dbReference type="EMBL" id="KAG9072793.1"/>
    </source>
</evidence>
<evidence type="ECO:0000313" key="2">
    <source>
        <dbReference type="Proteomes" id="UP000707451"/>
    </source>
</evidence>
<keyword evidence="2" id="KW-1185">Reference proteome</keyword>